<evidence type="ECO:0000256" key="5">
    <source>
        <dbReference type="ARBA" id="ARBA00022840"/>
    </source>
</evidence>
<dbReference type="eggNOG" id="KOG0580">
    <property type="taxonomic scope" value="Eukaryota"/>
</dbReference>
<keyword evidence="1" id="KW-0723">Serine/threonine-protein kinase</keyword>
<dbReference type="STRING" id="3068.D8TN32"/>
<keyword evidence="5 7" id="KW-0067">ATP-binding</keyword>
<keyword evidence="3 7" id="KW-0547">Nucleotide-binding</keyword>
<name>D8TN32_VOLCA</name>
<dbReference type="RefSeq" id="XP_002947700.1">
    <property type="nucleotide sequence ID" value="XM_002947654.1"/>
</dbReference>
<gene>
    <name evidence="11" type="ORF">VOLCADRAFT_103603</name>
</gene>
<feature type="binding site" evidence="7">
    <location>
        <begin position="480"/>
        <end position="482"/>
    </location>
    <ligand>
        <name>ATP</name>
        <dbReference type="ChEBI" id="CHEBI:30616"/>
    </ligand>
</feature>
<evidence type="ECO:0000256" key="1">
    <source>
        <dbReference type="ARBA" id="ARBA00022527"/>
    </source>
</evidence>
<feature type="cross-link" description="Glycyl lysine isopeptide (Lys-Gly) (interchain with G-Cter in SUMO2)" evidence="8">
    <location>
        <position position="530"/>
    </location>
</feature>
<keyword evidence="12" id="KW-1185">Reference proteome</keyword>
<dbReference type="GeneID" id="9620587"/>
<reference evidence="11 12" key="1">
    <citation type="journal article" date="2010" name="Science">
        <title>Genomic analysis of organismal complexity in the multicellular green alga Volvox carteri.</title>
        <authorList>
            <person name="Prochnik S.E."/>
            <person name="Umen J."/>
            <person name="Nedelcu A.M."/>
            <person name="Hallmann A."/>
            <person name="Miller S.M."/>
            <person name="Nishii I."/>
            <person name="Ferris P."/>
            <person name="Kuo A."/>
            <person name="Mitros T."/>
            <person name="Fritz-Laylin L.K."/>
            <person name="Hellsten U."/>
            <person name="Chapman J."/>
            <person name="Simakov O."/>
            <person name="Rensing S.A."/>
            <person name="Terry A."/>
            <person name="Pangilinan J."/>
            <person name="Kapitonov V."/>
            <person name="Jurka J."/>
            <person name="Salamov A."/>
            <person name="Shapiro H."/>
            <person name="Schmutz J."/>
            <person name="Grimwood J."/>
            <person name="Lindquist E."/>
            <person name="Lucas S."/>
            <person name="Grigoriev I.V."/>
            <person name="Schmitt R."/>
            <person name="Kirk D."/>
            <person name="Rokhsar D.S."/>
        </authorList>
    </citation>
    <scope>NUCLEOTIDE SEQUENCE [LARGE SCALE GENOMIC DNA]</scope>
    <source>
        <strain evidence="12">f. Nagariensis / Eve</strain>
    </source>
</reference>
<feature type="compositionally biased region" description="Low complexity" evidence="9">
    <location>
        <begin position="137"/>
        <end position="155"/>
    </location>
</feature>
<keyword evidence="2" id="KW-0808">Transferase</keyword>
<dbReference type="OrthoDB" id="537309at2759"/>
<evidence type="ECO:0000313" key="12">
    <source>
        <dbReference type="Proteomes" id="UP000001058"/>
    </source>
</evidence>
<evidence type="ECO:0000256" key="3">
    <source>
        <dbReference type="ARBA" id="ARBA00022741"/>
    </source>
</evidence>
<feature type="binding site" evidence="7">
    <location>
        <position position="412"/>
    </location>
    <ligand>
        <name>ATP</name>
        <dbReference type="ChEBI" id="CHEBI:30616"/>
    </ligand>
</feature>
<feature type="active site" description="Proton acceptor" evidence="6">
    <location>
        <position position="528"/>
    </location>
</feature>
<dbReference type="GO" id="GO:0005524">
    <property type="term" value="F:ATP binding"/>
    <property type="evidence" value="ECO:0007669"/>
    <property type="project" value="UniProtKB-KW"/>
</dbReference>
<dbReference type="InParanoid" id="D8TN32"/>
<dbReference type="KEGG" id="vcn:VOLCADRAFT_103603"/>
<dbReference type="Gene3D" id="1.10.510.10">
    <property type="entry name" value="Transferase(Phosphotransferase) domain 1"/>
    <property type="match status" value="2"/>
</dbReference>
<feature type="domain" description="Protein kinase" evidence="10">
    <location>
        <begin position="402"/>
        <end position="702"/>
    </location>
</feature>
<dbReference type="PROSITE" id="PS50011">
    <property type="entry name" value="PROTEIN_KINASE_DOM"/>
    <property type="match status" value="1"/>
</dbReference>
<evidence type="ECO:0000256" key="9">
    <source>
        <dbReference type="SAM" id="MobiDB-lite"/>
    </source>
</evidence>
<dbReference type="InterPro" id="IPR011009">
    <property type="entry name" value="Kinase-like_dom_sf"/>
</dbReference>
<dbReference type="Pfam" id="PF00069">
    <property type="entry name" value="Pkinase"/>
    <property type="match status" value="1"/>
</dbReference>
<sequence>MSSSIHQYGLLMAAADGSRICGGKDSDLARSFNNERSRALTTIKKISLSARRALQLVSRSIEHRGPLRSGSASDVSCDAQTPGDSSLCSHIAALPEHLPDNNNSFCVHQLADLPSPKVSTVPTPESLRRVEDPGRQPPLSIQPQQSQFQKSSAPPVSSTVKPRSLLSALLKRQSSSTSIIADAGTTAPANSASLQKPPTPPGPPACSSLCHVPNPGHSPGPRAPQACAMGWLYDSLPAQQDRRNPLPSPMLVLQHPSRHHAAERIDVSLSAPNPHVASLKRVLKGLEHSTEATAAAAAATPLLPPSALQPVVAACASSVRVANRAAAPLQVQAADSINLPGTQASPPVEGYRRVPLLNPSAEEAALREPSPVMPATSLLALSLGGVGRGDISSVVQRLSPGASLQKRLYKGKMSSVYKGRCLQSGLPVALKVYFKDRVPANVIHMVMREVSIHLQATEQRNVLKLYGVFQNDDVIVLVLELAARGSLSGICKSINGGRLSEAQVRQTVVEPLLDALSYLHGKGVCHRDIKAGCNGPRPENLLITADWGLRLADFGVSINLTEERAVTRAGTGDYMAPEVERCPLKAHPEENKEDTSLAYTTAAEPSLQGRFSGLCRVAPCRAVAQHGRGPKTGVTVLLQDVWSVGVLVYELLVGFPPILLGKGGLKFPASVSPGARDFIISALAHLPEERPTVRQLRCHPWMLAAGAAADQGQRRDIEL</sequence>
<dbReference type="GO" id="GO:0004674">
    <property type="term" value="F:protein serine/threonine kinase activity"/>
    <property type="evidence" value="ECO:0007669"/>
    <property type="project" value="UniProtKB-KW"/>
</dbReference>
<dbReference type="PANTHER" id="PTHR24350">
    <property type="entry name" value="SERINE/THREONINE-PROTEIN KINASE IAL-RELATED"/>
    <property type="match status" value="1"/>
</dbReference>
<feature type="region of interest" description="Disordered" evidence="9">
    <location>
        <begin position="114"/>
        <end position="160"/>
    </location>
</feature>
<evidence type="ECO:0000256" key="4">
    <source>
        <dbReference type="ARBA" id="ARBA00022777"/>
    </source>
</evidence>
<evidence type="ECO:0000256" key="6">
    <source>
        <dbReference type="PIRSR" id="PIRSR630616-1"/>
    </source>
</evidence>
<dbReference type="InterPro" id="IPR030616">
    <property type="entry name" value="Aur-like"/>
</dbReference>
<dbReference type="Proteomes" id="UP000001058">
    <property type="component" value="Unassembled WGS sequence"/>
</dbReference>
<feature type="region of interest" description="Disordered" evidence="9">
    <location>
        <begin position="188"/>
        <end position="207"/>
    </location>
</feature>
<dbReference type="InterPro" id="IPR000719">
    <property type="entry name" value="Prot_kinase_dom"/>
</dbReference>
<evidence type="ECO:0000256" key="2">
    <source>
        <dbReference type="ARBA" id="ARBA00022679"/>
    </source>
</evidence>
<feature type="binding site" evidence="7">
    <location>
        <position position="431"/>
    </location>
    <ligand>
        <name>ATP</name>
        <dbReference type="ChEBI" id="CHEBI:30616"/>
    </ligand>
</feature>
<evidence type="ECO:0000259" key="10">
    <source>
        <dbReference type="PROSITE" id="PS50011"/>
    </source>
</evidence>
<dbReference type="AlphaFoldDB" id="D8TN32"/>
<feature type="binding site" evidence="7">
    <location>
        <begin position="539"/>
        <end position="540"/>
    </location>
    <ligand>
        <name>ATP</name>
        <dbReference type="ChEBI" id="CHEBI:30616"/>
    </ligand>
</feature>
<evidence type="ECO:0000313" key="11">
    <source>
        <dbReference type="EMBL" id="EFJ51233.1"/>
    </source>
</evidence>
<dbReference type="SUPFAM" id="SSF56112">
    <property type="entry name" value="Protein kinase-like (PK-like)"/>
    <property type="match status" value="1"/>
</dbReference>
<accession>D8TN32</accession>
<evidence type="ECO:0000256" key="7">
    <source>
        <dbReference type="PIRSR" id="PIRSR630616-2"/>
    </source>
</evidence>
<proteinExistence type="predicted"/>
<feature type="binding site" evidence="7">
    <location>
        <position position="553"/>
    </location>
    <ligand>
        <name>ATP</name>
        <dbReference type="ChEBI" id="CHEBI:30616"/>
    </ligand>
</feature>
<organism evidence="12">
    <name type="scientific">Volvox carteri f. nagariensis</name>
    <dbReference type="NCBI Taxonomy" id="3068"/>
    <lineage>
        <taxon>Eukaryota</taxon>
        <taxon>Viridiplantae</taxon>
        <taxon>Chlorophyta</taxon>
        <taxon>core chlorophytes</taxon>
        <taxon>Chlorophyceae</taxon>
        <taxon>CS clade</taxon>
        <taxon>Chlamydomonadales</taxon>
        <taxon>Volvocaceae</taxon>
        <taxon>Volvox</taxon>
    </lineage>
</organism>
<dbReference type="EMBL" id="GL378328">
    <property type="protein sequence ID" value="EFJ51233.1"/>
    <property type="molecule type" value="Genomic_DNA"/>
</dbReference>
<protein>
    <recommendedName>
        <fullName evidence="10">Protein kinase domain-containing protein</fullName>
    </recommendedName>
</protein>
<keyword evidence="4" id="KW-0418">Kinase</keyword>
<evidence type="ECO:0000256" key="8">
    <source>
        <dbReference type="PIRSR" id="PIRSR630616-3"/>
    </source>
</evidence>